<reference evidence="2 3" key="1">
    <citation type="submission" date="2013-11" db="EMBL/GenBank/DDBJ databases">
        <title>The Damaraland mole rat (Fukomys damarensis) genome and evolution of African mole rats.</title>
        <authorList>
            <person name="Gladyshev V.N."/>
            <person name="Fang X."/>
        </authorList>
    </citation>
    <scope>NUCLEOTIDE SEQUENCE [LARGE SCALE GENOMIC DNA]</scope>
    <source>
        <tissue evidence="2">Liver</tissue>
    </source>
</reference>
<evidence type="ECO:0000313" key="3">
    <source>
        <dbReference type="Proteomes" id="UP000028990"/>
    </source>
</evidence>
<dbReference type="AlphaFoldDB" id="A0A091DR12"/>
<keyword evidence="3" id="KW-1185">Reference proteome</keyword>
<name>A0A091DR12_FUKDA</name>
<feature type="compositionally biased region" description="Basic residues" evidence="1">
    <location>
        <begin position="101"/>
        <end position="110"/>
    </location>
</feature>
<evidence type="ECO:0000313" key="2">
    <source>
        <dbReference type="EMBL" id="KFO33537.1"/>
    </source>
</evidence>
<dbReference type="eggNOG" id="ENOG502T5U4">
    <property type="taxonomic scope" value="Eukaryota"/>
</dbReference>
<proteinExistence type="predicted"/>
<dbReference type="PANTHER" id="PTHR40139:SF1">
    <property type="entry name" value="PROTEIN TNT"/>
    <property type="match status" value="1"/>
</dbReference>
<gene>
    <name evidence="2" type="ORF">H920_05074</name>
</gene>
<dbReference type="Pfam" id="PF15765">
    <property type="entry name" value="DUF4694"/>
    <property type="match status" value="1"/>
</dbReference>
<feature type="compositionally biased region" description="Polar residues" evidence="1">
    <location>
        <begin position="205"/>
        <end position="218"/>
    </location>
</feature>
<dbReference type="EMBL" id="KN122083">
    <property type="protein sequence ID" value="KFO33537.1"/>
    <property type="molecule type" value="Genomic_DNA"/>
</dbReference>
<dbReference type="Proteomes" id="UP000028990">
    <property type="component" value="Unassembled WGS sequence"/>
</dbReference>
<accession>A0A091DR12</accession>
<organism evidence="2 3">
    <name type="scientific">Fukomys damarensis</name>
    <name type="common">Damaraland mole rat</name>
    <name type="synonym">Cryptomys damarensis</name>
    <dbReference type="NCBI Taxonomy" id="885580"/>
    <lineage>
        <taxon>Eukaryota</taxon>
        <taxon>Metazoa</taxon>
        <taxon>Chordata</taxon>
        <taxon>Craniata</taxon>
        <taxon>Vertebrata</taxon>
        <taxon>Euteleostomi</taxon>
        <taxon>Mammalia</taxon>
        <taxon>Eutheria</taxon>
        <taxon>Euarchontoglires</taxon>
        <taxon>Glires</taxon>
        <taxon>Rodentia</taxon>
        <taxon>Hystricomorpha</taxon>
        <taxon>Bathyergidae</taxon>
        <taxon>Fukomys</taxon>
    </lineage>
</organism>
<feature type="region of interest" description="Disordered" evidence="1">
    <location>
        <begin position="1"/>
        <end position="40"/>
    </location>
</feature>
<feature type="region of interest" description="Disordered" evidence="1">
    <location>
        <begin position="70"/>
        <end position="147"/>
    </location>
</feature>
<evidence type="ECO:0000256" key="1">
    <source>
        <dbReference type="SAM" id="MobiDB-lite"/>
    </source>
</evidence>
<dbReference type="InterPro" id="IPR031520">
    <property type="entry name" value="DUF4694"/>
</dbReference>
<dbReference type="PANTHER" id="PTHR40139">
    <property type="entry name" value="PROTEIN TNT"/>
    <property type="match status" value="1"/>
</dbReference>
<feature type="compositionally biased region" description="Low complexity" evidence="1">
    <location>
        <begin position="163"/>
        <end position="181"/>
    </location>
</feature>
<feature type="region of interest" description="Disordered" evidence="1">
    <location>
        <begin position="163"/>
        <end position="224"/>
    </location>
</feature>
<feature type="compositionally biased region" description="Low complexity" evidence="1">
    <location>
        <begin position="131"/>
        <end position="147"/>
    </location>
</feature>
<protein>
    <submittedName>
        <fullName evidence="2">Uncharacterized protein</fullName>
    </submittedName>
</protein>
<sequence length="224" mass="22994">MPLPPIVPKAEEGGSSACGALGEEPSPWSPSLELQPRQQPSYAAVVRESLRVSGSTLANPRSRQSLVHSMLYPRLKDQSSSSLGSSGYAGDEESSSTSLVRGRRIKRLTRRLNTQAKAPAPSKLEGKSKTSLPGSSSSSLSSIGSLSPGSSFLTYQVSSSGLLSTSASQASSQPSSSQGLCTSGGGQSTLSSSTNLQEDKPRASGTDSSEASQGQQPAQAHGPL</sequence>